<dbReference type="InterPro" id="IPR036271">
    <property type="entry name" value="Tet_transcr_reg_TetR-rel_C_sf"/>
</dbReference>
<name>A0A916YP13_9BACL</name>
<protein>
    <submittedName>
        <fullName evidence="1">Uncharacterized protein</fullName>
    </submittedName>
</protein>
<accession>A0A916YP13</accession>
<dbReference type="Gene3D" id="1.10.357.10">
    <property type="entry name" value="Tetracycline Repressor, domain 2"/>
    <property type="match status" value="1"/>
</dbReference>
<evidence type="ECO:0000313" key="2">
    <source>
        <dbReference type="Proteomes" id="UP000612456"/>
    </source>
</evidence>
<gene>
    <name evidence="1" type="ORF">GCM10010911_09700</name>
</gene>
<reference evidence="1" key="1">
    <citation type="journal article" date="2014" name="Int. J. Syst. Evol. Microbiol.">
        <title>Complete genome sequence of Corynebacterium casei LMG S-19264T (=DSM 44701T), isolated from a smear-ripened cheese.</title>
        <authorList>
            <consortium name="US DOE Joint Genome Institute (JGI-PGF)"/>
            <person name="Walter F."/>
            <person name="Albersmeier A."/>
            <person name="Kalinowski J."/>
            <person name="Ruckert C."/>
        </authorList>
    </citation>
    <scope>NUCLEOTIDE SEQUENCE</scope>
    <source>
        <strain evidence="1">CGMCC 1.15178</strain>
    </source>
</reference>
<reference evidence="1" key="2">
    <citation type="submission" date="2020-09" db="EMBL/GenBank/DDBJ databases">
        <authorList>
            <person name="Sun Q."/>
            <person name="Zhou Y."/>
        </authorList>
    </citation>
    <scope>NUCLEOTIDE SEQUENCE</scope>
    <source>
        <strain evidence="1">CGMCC 1.15178</strain>
    </source>
</reference>
<proteinExistence type="predicted"/>
<dbReference type="AlphaFoldDB" id="A0A916YP13"/>
<dbReference type="Proteomes" id="UP000612456">
    <property type="component" value="Unassembled WGS sequence"/>
</dbReference>
<dbReference type="SUPFAM" id="SSF48498">
    <property type="entry name" value="Tetracyclin repressor-like, C-terminal domain"/>
    <property type="match status" value="1"/>
</dbReference>
<dbReference type="EMBL" id="BMHP01000001">
    <property type="protein sequence ID" value="GGD54209.1"/>
    <property type="molecule type" value="Genomic_DNA"/>
</dbReference>
<dbReference type="RefSeq" id="WP_188989629.1">
    <property type="nucleotide sequence ID" value="NZ_BMHP01000001.1"/>
</dbReference>
<comment type="caution">
    <text evidence="1">The sequence shown here is derived from an EMBL/GenBank/DDBJ whole genome shotgun (WGS) entry which is preliminary data.</text>
</comment>
<evidence type="ECO:0000313" key="1">
    <source>
        <dbReference type="EMBL" id="GGD54209.1"/>
    </source>
</evidence>
<keyword evidence="2" id="KW-1185">Reference proteome</keyword>
<organism evidence="1 2">
    <name type="scientific">Paenibacillus nasutitermitis</name>
    <dbReference type="NCBI Taxonomy" id="1652958"/>
    <lineage>
        <taxon>Bacteria</taxon>
        <taxon>Bacillati</taxon>
        <taxon>Bacillota</taxon>
        <taxon>Bacilli</taxon>
        <taxon>Bacillales</taxon>
        <taxon>Paenibacillaceae</taxon>
        <taxon>Paenibacillus</taxon>
    </lineage>
</organism>
<sequence>MERIFSYLDSRHDLTRIGFIQSEESENIKSRMSAIIAENLLFEQNSGYFRQEVDMELIEQSLVGVIQRLTVTQLLPGHKSPSLLASQVIDLFLHGIVAADYPK</sequence>